<dbReference type="PROSITE" id="PS50111">
    <property type="entry name" value="CHEMOTAXIS_TRANSDUC_2"/>
    <property type="match status" value="1"/>
</dbReference>
<dbReference type="Pfam" id="PF00015">
    <property type="entry name" value="MCPsignal"/>
    <property type="match status" value="1"/>
</dbReference>
<dbReference type="EMBL" id="AP023368">
    <property type="protein sequence ID" value="BCK00880.1"/>
    <property type="molecule type" value="Genomic_DNA"/>
</dbReference>
<proteinExistence type="inferred from homology"/>
<dbReference type="Pfam" id="PF22673">
    <property type="entry name" value="MCP-like_PDC_1"/>
    <property type="match status" value="1"/>
</dbReference>
<sequence length="674" mass="72461">MRGKSKKKSLGTKGRMIFILIPVVALSIAGLLIITFMTARNIILDYGSNIVKYQAEANVKEVELWSGQIVSSLTEIKNTLDFKQMDDAETVSYLATTKDRNPNVPLGVYIGSSDNKLLNSFDFTPGADYVVADRDWYKEGEQRDNFAFGAPYTDANTGEYCITASAKLASKDGITRVAAADVYLSEITKEVAGMKVLHSGASMLIDKTEGVILGYKDKDLISKKLDAGSDNALVAGIAKELAKSSKSVFTLKDKNESYLGNITAIEGTSWVLASYVPRSEVLSAINQLIIIVVIGSIMAILLIAFIIERVLHFVIVPIKKVTGTLEEITKGNFGIQVEVKGTNEVAVMTEGLQKFIGTMVLIIQQFNELINKLNDQAESSSEAAENLTNTAKVQSSSMKELNLTVDELAKSIGEVAESASSLALVVSKADSISSDAGRKMKQTVTLSEEGKQKIDKVNLYVQDVEKVIYNLEEAVGDVGKSTKEINEIVHLIGEIATQTNLLSLNAAIEAARAGEAGRGFAVVAEEIRKLAETSSEAVNRISGNIGRINVLVDGTIQKTQESVVSIKNSSDLIKETSSAFEDIYKAVSETDTLVMELGESVKEVDQVAVSVAAITQEQSAGAEEILATSAELLSAANEVAAVSETVGEDASNLALTAADLENKLQFFKLSEQNQ</sequence>
<dbReference type="CDD" id="cd12912">
    <property type="entry name" value="PDC2_MCP_like"/>
    <property type="match status" value="1"/>
</dbReference>
<dbReference type="SUPFAM" id="SSF58104">
    <property type="entry name" value="Methyl-accepting chemotaxis protein (MCP) signaling domain"/>
    <property type="match status" value="1"/>
</dbReference>
<feature type="transmembrane region" description="Helical" evidence="5">
    <location>
        <begin position="16"/>
        <end position="39"/>
    </location>
</feature>
<evidence type="ECO:0000259" key="7">
    <source>
        <dbReference type="PROSITE" id="PS50885"/>
    </source>
</evidence>
<evidence type="ECO:0000256" key="1">
    <source>
        <dbReference type="ARBA" id="ARBA00023224"/>
    </source>
</evidence>
<dbReference type="GO" id="GO:0007165">
    <property type="term" value="P:signal transduction"/>
    <property type="evidence" value="ECO:0007669"/>
    <property type="project" value="UniProtKB-KW"/>
</dbReference>
<dbReference type="Gene3D" id="1.10.287.950">
    <property type="entry name" value="Methyl-accepting chemotaxis protein"/>
    <property type="match status" value="1"/>
</dbReference>
<dbReference type="InterPro" id="IPR029151">
    <property type="entry name" value="Sensor-like_sf"/>
</dbReference>
<reference evidence="8 9" key="1">
    <citation type="submission" date="2020-08" db="EMBL/GenBank/DDBJ databases">
        <title>Draft genome sequencing of an Anaerocolumna strain isolated from anoxic soil subjected to BSD treatment.</title>
        <authorList>
            <person name="Uek A."/>
            <person name="Tonouchi A."/>
        </authorList>
    </citation>
    <scope>NUCLEOTIDE SEQUENCE [LARGE SCALE GENOMIC DNA]</scope>
    <source>
        <strain evidence="8 9">CTTW</strain>
    </source>
</reference>
<gene>
    <name evidence="8" type="ORF">bsdcttw_39200</name>
</gene>
<dbReference type="CDD" id="cd18773">
    <property type="entry name" value="PDC1_HK_sensor"/>
    <property type="match status" value="1"/>
</dbReference>
<dbReference type="CDD" id="cd06225">
    <property type="entry name" value="HAMP"/>
    <property type="match status" value="1"/>
</dbReference>
<accession>A0A7I8DR67</accession>
<comment type="similarity">
    <text evidence="2">Belongs to the methyl-accepting chemotaxis (MCP) protein family.</text>
</comment>
<feature type="domain" description="HAMP" evidence="7">
    <location>
        <begin position="312"/>
        <end position="364"/>
    </location>
</feature>
<dbReference type="PROSITE" id="PS50885">
    <property type="entry name" value="HAMP"/>
    <property type="match status" value="1"/>
</dbReference>
<dbReference type="PANTHER" id="PTHR32089">
    <property type="entry name" value="METHYL-ACCEPTING CHEMOTAXIS PROTEIN MCPB"/>
    <property type="match status" value="1"/>
</dbReference>
<evidence type="ECO:0000256" key="5">
    <source>
        <dbReference type="SAM" id="Phobius"/>
    </source>
</evidence>
<evidence type="ECO:0000313" key="9">
    <source>
        <dbReference type="Proteomes" id="UP000515703"/>
    </source>
</evidence>
<feature type="transmembrane region" description="Helical" evidence="5">
    <location>
        <begin position="288"/>
        <end position="307"/>
    </location>
</feature>
<evidence type="ECO:0000313" key="8">
    <source>
        <dbReference type="EMBL" id="BCK00880.1"/>
    </source>
</evidence>
<keyword evidence="5" id="KW-0472">Membrane</keyword>
<dbReference type="Gene3D" id="3.30.450.20">
    <property type="entry name" value="PAS domain"/>
    <property type="match status" value="2"/>
</dbReference>
<feature type="domain" description="Methyl-accepting transducer" evidence="6">
    <location>
        <begin position="369"/>
        <end position="633"/>
    </location>
</feature>
<feature type="coiled-coil region" evidence="4">
    <location>
        <begin position="363"/>
        <end position="390"/>
    </location>
</feature>
<dbReference type="Proteomes" id="UP000515703">
    <property type="component" value="Chromosome"/>
</dbReference>
<evidence type="ECO:0000256" key="4">
    <source>
        <dbReference type="SAM" id="Coils"/>
    </source>
</evidence>
<dbReference type="PANTHER" id="PTHR32089:SF112">
    <property type="entry name" value="LYSOZYME-LIKE PROTEIN-RELATED"/>
    <property type="match status" value="1"/>
</dbReference>
<dbReference type="KEGG" id="acht:bsdcttw_39200"/>
<dbReference type="InterPro" id="IPR004089">
    <property type="entry name" value="MCPsignal_dom"/>
</dbReference>
<keyword evidence="1 3" id="KW-0807">Transducer</keyword>
<dbReference type="SUPFAM" id="SSF103190">
    <property type="entry name" value="Sensory domain-like"/>
    <property type="match status" value="1"/>
</dbReference>
<evidence type="ECO:0000259" key="6">
    <source>
        <dbReference type="PROSITE" id="PS50111"/>
    </source>
</evidence>
<protein>
    <submittedName>
        <fullName evidence="8">Methyl-accepting chemotaxis protein</fullName>
    </submittedName>
</protein>
<keyword evidence="9" id="KW-1185">Reference proteome</keyword>
<reference evidence="8 9" key="2">
    <citation type="submission" date="2020-08" db="EMBL/GenBank/DDBJ databases">
        <authorList>
            <person name="Ueki A."/>
            <person name="Tonouchi A."/>
        </authorList>
    </citation>
    <scope>NUCLEOTIDE SEQUENCE [LARGE SCALE GENOMIC DNA]</scope>
    <source>
        <strain evidence="8 9">CTTW</strain>
    </source>
</reference>
<keyword evidence="5" id="KW-1133">Transmembrane helix</keyword>
<dbReference type="SMART" id="SM00283">
    <property type="entry name" value="MA"/>
    <property type="match status" value="1"/>
</dbReference>
<dbReference type="InterPro" id="IPR003660">
    <property type="entry name" value="HAMP_dom"/>
</dbReference>
<dbReference type="AlphaFoldDB" id="A0A7I8DR67"/>
<name>A0A7I8DR67_9FIRM</name>
<keyword evidence="4" id="KW-0175">Coiled coil</keyword>
<dbReference type="RefSeq" id="WP_185256509.1">
    <property type="nucleotide sequence ID" value="NZ_AP023368.1"/>
</dbReference>
<evidence type="ECO:0000256" key="3">
    <source>
        <dbReference type="PROSITE-ProRule" id="PRU00284"/>
    </source>
</evidence>
<evidence type="ECO:0000256" key="2">
    <source>
        <dbReference type="ARBA" id="ARBA00029447"/>
    </source>
</evidence>
<keyword evidence="5" id="KW-0812">Transmembrane</keyword>
<organism evidence="8 9">
    <name type="scientific">Anaerocolumna chitinilytica</name>
    <dbReference type="NCBI Taxonomy" id="1727145"/>
    <lineage>
        <taxon>Bacteria</taxon>
        <taxon>Bacillati</taxon>
        <taxon>Bacillota</taxon>
        <taxon>Clostridia</taxon>
        <taxon>Lachnospirales</taxon>
        <taxon>Lachnospiraceae</taxon>
        <taxon>Anaerocolumna</taxon>
    </lineage>
</organism>
<dbReference type="GO" id="GO:0016020">
    <property type="term" value="C:membrane"/>
    <property type="evidence" value="ECO:0007669"/>
    <property type="project" value="InterPro"/>
</dbReference>